<gene>
    <name evidence="3" type="ORF">SAMN05421879_101506</name>
</gene>
<keyword evidence="4" id="KW-1185">Reference proteome</keyword>
<feature type="compositionally biased region" description="Polar residues" evidence="1">
    <location>
        <begin position="19"/>
        <end position="40"/>
    </location>
</feature>
<reference evidence="4" key="1">
    <citation type="submission" date="2017-08" db="EMBL/GenBank/DDBJ databases">
        <authorList>
            <person name="Varghese N."/>
            <person name="Submissions S."/>
        </authorList>
    </citation>
    <scope>NUCLEOTIDE SEQUENCE [LARGE SCALE GENOMIC DNA]</scope>
    <source>
        <strain evidence="4">USBA17B2</strain>
    </source>
</reference>
<feature type="region of interest" description="Disordered" evidence="1">
    <location>
        <begin position="19"/>
        <end position="69"/>
    </location>
</feature>
<evidence type="ECO:0008006" key="5">
    <source>
        <dbReference type="Google" id="ProtNLM"/>
    </source>
</evidence>
<accession>A0A285VFL3</accession>
<evidence type="ECO:0000256" key="2">
    <source>
        <dbReference type="SAM" id="SignalP"/>
    </source>
</evidence>
<evidence type="ECO:0000313" key="4">
    <source>
        <dbReference type="Proteomes" id="UP000219688"/>
    </source>
</evidence>
<dbReference type="Proteomes" id="UP000219688">
    <property type="component" value="Unassembled WGS sequence"/>
</dbReference>
<feature type="compositionally biased region" description="Low complexity" evidence="1">
    <location>
        <begin position="41"/>
        <end position="54"/>
    </location>
</feature>
<dbReference type="RefSeq" id="WP_097186683.1">
    <property type="nucleotide sequence ID" value="NZ_OBQK01000001.1"/>
</dbReference>
<proteinExistence type="predicted"/>
<evidence type="ECO:0000313" key="3">
    <source>
        <dbReference type="EMBL" id="SOC52358.1"/>
    </source>
</evidence>
<sequence>MSRTVIVAAVASLVLAGCTGSTEPSQPPTSEDALTTTSPVTEEAAVTSEAAPTTEEPEETEEPAAFPQTETGAEGFVAYYVETLNGVHVGKQDIKTLRALSEETCQTCQAFADVAEASPFGGPYMQFISGSPVLVGDEAVVETVLEQESDGSTVDSVFTLTWGDDEWRVSKIQAAGR</sequence>
<feature type="chain" id="PRO_5039554283" description="DUF4878 domain-containing protein" evidence="2">
    <location>
        <begin position="17"/>
        <end position="177"/>
    </location>
</feature>
<protein>
    <recommendedName>
        <fullName evidence="5">DUF4878 domain-containing protein</fullName>
    </recommendedName>
</protein>
<dbReference type="PROSITE" id="PS51257">
    <property type="entry name" value="PROKAR_LIPOPROTEIN"/>
    <property type="match status" value="1"/>
</dbReference>
<keyword evidence="2" id="KW-0732">Signal</keyword>
<name>A0A285VFL3_9MICO</name>
<feature type="signal peptide" evidence="2">
    <location>
        <begin position="1"/>
        <end position="16"/>
    </location>
</feature>
<dbReference type="AlphaFoldDB" id="A0A285VFL3"/>
<evidence type="ECO:0000256" key="1">
    <source>
        <dbReference type="SAM" id="MobiDB-lite"/>
    </source>
</evidence>
<dbReference type="EMBL" id="OBQK01000001">
    <property type="protein sequence ID" value="SOC52358.1"/>
    <property type="molecule type" value="Genomic_DNA"/>
</dbReference>
<organism evidence="3 4">
    <name type="scientific">Ornithinimicrobium cerasi</name>
    <dbReference type="NCBI Taxonomy" id="2248773"/>
    <lineage>
        <taxon>Bacteria</taxon>
        <taxon>Bacillati</taxon>
        <taxon>Actinomycetota</taxon>
        <taxon>Actinomycetes</taxon>
        <taxon>Micrococcales</taxon>
        <taxon>Ornithinimicrobiaceae</taxon>
        <taxon>Ornithinimicrobium</taxon>
    </lineage>
</organism>